<evidence type="ECO:0000256" key="6">
    <source>
        <dbReference type="PROSITE-ProRule" id="PRU10007"/>
    </source>
</evidence>
<accession>A0A9X1HV98</accession>
<dbReference type="RefSeq" id="WP_225699403.1">
    <property type="nucleotide sequence ID" value="NZ_JAIXNE010000006.1"/>
</dbReference>
<dbReference type="AlphaFoldDB" id="A0A9X1HV98"/>
<dbReference type="Gene3D" id="3.40.605.10">
    <property type="entry name" value="Aldehyde Dehydrogenase, Chain A, domain 1"/>
    <property type="match status" value="1"/>
</dbReference>
<comment type="similarity">
    <text evidence="1 4 7">Belongs to the aldehyde dehydrogenase family.</text>
</comment>
<dbReference type="InterPro" id="IPR016162">
    <property type="entry name" value="Ald_DH_N"/>
</dbReference>
<dbReference type="FunFam" id="3.40.309.10:FF:000003">
    <property type="entry name" value="Aldehyde dehydrogenase"/>
    <property type="match status" value="1"/>
</dbReference>
<dbReference type="Pfam" id="PF00171">
    <property type="entry name" value="Aldedh"/>
    <property type="match status" value="1"/>
</dbReference>
<dbReference type="PANTHER" id="PTHR43570:SF20">
    <property type="entry name" value="ALDEHYDE DEHYDROGENASE ALDX-RELATED"/>
    <property type="match status" value="1"/>
</dbReference>
<dbReference type="GO" id="GO:0004029">
    <property type="term" value="F:aldehyde dehydrogenase (NAD+) activity"/>
    <property type="evidence" value="ECO:0007669"/>
    <property type="project" value="TreeGrafter"/>
</dbReference>
<organism evidence="9 10">
    <name type="scientific">Fulvivirga sedimenti</name>
    <dbReference type="NCBI Taxonomy" id="2879465"/>
    <lineage>
        <taxon>Bacteria</taxon>
        <taxon>Pseudomonadati</taxon>
        <taxon>Bacteroidota</taxon>
        <taxon>Cytophagia</taxon>
        <taxon>Cytophagales</taxon>
        <taxon>Fulvivirgaceae</taxon>
        <taxon>Fulvivirga</taxon>
    </lineage>
</organism>
<dbReference type="GO" id="GO:0005737">
    <property type="term" value="C:cytoplasm"/>
    <property type="evidence" value="ECO:0007669"/>
    <property type="project" value="TreeGrafter"/>
</dbReference>
<dbReference type="SUPFAM" id="SSF53720">
    <property type="entry name" value="ALDH-like"/>
    <property type="match status" value="1"/>
</dbReference>
<name>A0A9X1HV98_9BACT</name>
<reference evidence="9" key="1">
    <citation type="submission" date="2021-09" db="EMBL/GenBank/DDBJ databases">
        <title>Fulvivirga sp. isolated from coastal sediment.</title>
        <authorList>
            <person name="Yu H."/>
        </authorList>
    </citation>
    <scope>NUCLEOTIDE SEQUENCE</scope>
    <source>
        <strain evidence="9">1062</strain>
    </source>
</reference>
<protein>
    <recommendedName>
        <fullName evidence="4">Aldehyde dehydrogenase</fullName>
    </recommendedName>
</protein>
<evidence type="ECO:0000256" key="3">
    <source>
        <dbReference type="ARBA" id="ARBA00023027"/>
    </source>
</evidence>
<sequence length="486" mass="54170">MNTTVAEPKSKGINSNSEASPGEEILRIFNLQKANQHKVARTTASERRRKLAVLHEAVLSYREEIREALYKDFRKHPSEVDLTEIYPVTSDIKYARSHLRKWMRPKKVGTPMAQLGTSSYIHYEPKGVVLVISPWNFPVNLSFGPMISAIAAGNCVMIKPSEHTPYASGIMKKIISELFDESEVAVIEGGVEVASELLKLPFNHIFFTGAPEIGKIVMRAAAENLASVTLELGGKSPVIVDEDCDLKTAAMRIAFGKWMNNGQVCIAPDHVFVHEKNASEFMELVKQNIRDYYGEDASVSPSYNRIVNKNHHRRISAYMEDSVSKGASIEYGGKTNPDEDYFEPTILTNVPAGSGISKNEIFGPILPVYLYNDLEEVINEINSREKPLALYIYSKNKKNIRTIIQETRAGGTVVNHSGIHFFNNNLPFGGSNNSGIGKGNGFYGFEAFSNPRAVLKQWAPVSGLDFMGPPFSDFKQKLIDLTIKWF</sequence>
<dbReference type="EMBL" id="JAIXNE010000006">
    <property type="protein sequence ID" value="MCA6078546.1"/>
    <property type="molecule type" value="Genomic_DNA"/>
</dbReference>
<evidence type="ECO:0000256" key="2">
    <source>
        <dbReference type="ARBA" id="ARBA00023002"/>
    </source>
</evidence>
<evidence type="ECO:0000259" key="8">
    <source>
        <dbReference type="Pfam" id="PF00171"/>
    </source>
</evidence>
<evidence type="ECO:0000256" key="5">
    <source>
        <dbReference type="PIRSR" id="PIRSR036492-1"/>
    </source>
</evidence>
<feature type="active site" evidence="5">
    <location>
        <position position="265"/>
    </location>
</feature>
<dbReference type="PROSITE" id="PS00687">
    <property type="entry name" value="ALDEHYDE_DEHYDR_GLU"/>
    <property type="match status" value="1"/>
</dbReference>
<dbReference type="InterPro" id="IPR015590">
    <property type="entry name" value="Aldehyde_DH_dom"/>
</dbReference>
<keyword evidence="10" id="KW-1185">Reference proteome</keyword>
<dbReference type="InterPro" id="IPR016163">
    <property type="entry name" value="Ald_DH_C"/>
</dbReference>
<evidence type="ECO:0000256" key="4">
    <source>
        <dbReference type="PIRNR" id="PIRNR036492"/>
    </source>
</evidence>
<dbReference type="CDD" id="cd07134">
    <property type="entry name" value="ALDH_AlkH-like"/>
    <property type="match status" value="1"/>
</dbReference>
<keyword evidence="2 4" id="KW-0560">Oxidoreductase</keyword>
<evidence type="ECO:0000256" key="1">
    <source>
        <dbReference type="ARBA" id="ARBA00009986"/>
    </source>
</evidence>
<dbReference type="GO" id="GO:0006081">
    <property type="term" value="P:aldehyde metabolic process"/>
    <property type="evidence" value="ECO:0007669"/>
    <property type="project" value="InterPro"/>
</dbReference>
<comment type="caution">
    <text evidence="9">The sequence shown here is derived from an EMBL/GenBank/DDBJ whole genome shotgun (WGS) entry which is preliminary data.</text>
</comment>
<feature type="active site" evidence="5 6">
    <location>
        <position position="231"/>
    </location>
</feature>
<dbReference type="InterPro" id="IPR029510">
    <property type="entry name" value="Ald_DH_CS_GLU"/>
</dbReference>
<keyword evidence="3" id="KW-0520">NAD</keyword>
<evidence type="ECO:0000313" key="10">
    <source>
        <dbReference type="Proteomes" id="UP001139409"/>
    </source>
</evidence>
<evidence type="ECO:0000256" key="7">
    <source>
        <dbReference type="RuleBase" id="RU003345"/>
    </source>
</evidence>
<dbReference type="PANTHER" id="PTHR43570">
    <property type="entry name" value="ALDEHYDE DEHYDROGENASE"/>
    <property type="match status" value="1"/>
</dbReference>
<gene>
    <name evidence="9" type="ORF">LDX50_26970</name>
</gene>
<dbReference type="InterPro" id="IPR012394">
    <property type="entry name" value="Aldehyde_DH_NAD(P)"/>
</dbReference>
<feature type="domain" description="Aldehyde dehydrogenase" evidence="8">
    <location>
        <begin position="8"/>
        <end position="454"/>
    </location>
</feature>
<proteinExistence type="inferred from homology"/>
<dbReference type="Proteomes" id="UP001139409">
    <property type="component" value="Unassembled WGS sequence"/>
</dbReference>
<evidence type="ECO:0000313" key="9">
    <source>
        <dbReference type="EMBL" id="MCA6078546.1"/>
    </source>
</evidence>
<dbReference type="FunFam" id="3.40.605.10:FF:000004">
    <property type="entry name" value="Aldehyde dehydrogenase"/>
    <property type="match status" value="1"/>
</dbReference>
<dbReference type="Gene3D" id="3.40.309.10">
    <property type="entry name" value="Aldehyde Dehydrogenase, Chain A, domain 2"/>
    <property type="match status" value="1"/>
</dbReference>
<dbReference type="InterPro" id="IPR016161">
    <property type="entry name" value="Ald_DH/histidinol_DH"/>
</dbReference>
<dbReference type="PIRSF" id="PIRSF036492">
    <property type="entry name" value="ALDH"/>
    <property type="match status" value="1"/>
</dbReference>